<protein>
    <submittedName>
        <fullName evidence="1">FAD/NAD(P)-binding domain-containing protein</fullName>
    </submittedName>
</protein>
<sequence>MSATAALSQILRDYVAETTRALAHRHVFHALSPYRAYQACFLVSYILVQRFLIIPFFKQYPPKKETQLPKPYGRIAIIGAGLTGVSSAAHCISHNFERVGGIWRDVNNTSALQLNSLIYRFHPGVLWKHTYPTREEILSEIKRIWEEYKLKPRTRFNTPVRSVRREEGTESPGARWIINDGHDGPFDAVIVTVGTCGRPKMVEFPGMPRTHWQDEQEREDKEMEEIRKSDENTFQGTVLHSSELDTAEIENKTVLIIGSGASGVEAAETALAKGATKVAVIARDDKWIIPRNTFIDTLISAQPFGREMPLSFVWEWFIRTFHYRDLKDLSPANLGIYEGTPVVNNAFLQHVREKRIEYVRGDTERLTPTGVRVNIRPRGTKPGDKPSMRRELSGDVIILATGFKRPSLDFLPDDLFPEEYSRPDLYLQNFSTKDWSVLCTNSAYMNAIGTVGHFHIGIYTRILLLFLREPNARPEESDMRLWVNTVRFVKRGARGGALGFFTYMELVIWFLTFHLFRPDRLWWILFTMQGWGVPIRN</sequence>
<dbReference type="EMBL" id="MU273525">
    <property type="protein sequence ID" value="KAI0033186.1"/>
    <property type="molecule type" value="Genomic_DNA"/>
</dbReference>
<dbReference type="Proteomes" id="UP000814128">
    <property type="component" value="Unassembled WGS sequence"/>
</dbReference>
<name>A0ACB8QP94_9AGAM</name>
<evidence type="ECO:0000313" key="1">
    <source>
        <dbReference type="EMBL" id="KAI0033186.1"/>
    </source>
</evidence>
<evidence type="ECO:0000313" key="2">
    <source>
        <dbReference type="Proteomes" id="UP000814128"/>
    </source>
</evidence>
<accession>A0ACB8QP94</accession>
<organism evidence="1 2">
    <name type="scientific">Vararia minispora EC-137</name>
    <dbReference type="NCBI Taxonomy" id="1314806"/>
    <lineage>
        <taxon>Eukaryota</taxon>
        <taxon>Fungi</taxon>
        <taxon>Dikarya</taxon>
        <taxon>Basidiomycota</taxon>
        <taxon>Agaricomycotina</taxon>
        <taxon>Agaricomycetes</taxon>
        <taxon>Russulales</taxon>
        <taxon>Lachnocladiaceae</taxon>
        <taxon>Vararia</taxon>
    </lineage>
</organism>
<keyword evidence="2" id="KW-1185">Reference proteome</keyword>
<proteinExistence type="predicted"/>
<reference evidence="1" key="2">
    <citation type="journal article" date="2022" name="New Phytol.">
        <title>Evolutionary transition to the ectomycorrhizal habit in the genomes of a hyperdiverse lineage of mushroom-forming fungi.</title>
        <authorList>
            <person name="Looney B."/>
            <person name="Miyauchi S."/>
            <person name="Morin E."/>
            <person name="Drula E."/>
            <person name="Courty P.E."/>
            <person name="Kohler A."/>
            <person name="Kuo A."/>
            <person name="LaButti K."/>
            <person name="Pangilinan J."/>
            <person name="Lipzen A."/>
            <person name="Riley R."/>
            <person name="Andreopoulos W."/>
            <person name="He G."/>
            <person name="Johnson J."/>
            <person name="Nolan M."/>
            <person name="Tritt A."/>
            <person name="Barry K.W."/>
            <person name="Grigoriev I.V."/>
            <person name="Nagy L.G."/>
            <person name="Hibbett D."/>
            <person name="Henrissat B."/>
            <person name="Matheny P.B."/>
            <person name="Labbe J."/>
            <person name="Martin F.M."/>
        </authorList>
    </citation>
    <scope>NUCLEOTIDE SEQUENCE</scope>
    <source>
        <strain evidence="1">EC-137</strain>
    </source>
</reference>
<comment type="caution">
    <text evidence="1">The sequence shown here is derived from an EMBL/GenBank/DDBJ whole genome shotgun (WGS) entry which is preliminary data.</text>
</comment>
<gene>
    <name evidence="1" type="ORF">K488DRAFT_48183</name>
</gene>
<reference evidence="1" key="1">
    <citation type="submission" date="2021-02" db="EMBL/GenBank/DDBJ databases">
        <authorList>
            <consortium name="DOE Joint Genome Institute"/>
            <person name="Ahrendt S."/>
            <person name="Looney B.P."/>
            <person name="Miyauchi S."/>
            <person name="Morin E."/>
            <person name="Drula E."/>
            <person name="Courty P.E."/>
            <person name="Chicoki N."/>
            <person name="Fauchery L."/>
            <person name="Kohler A."/>
            <person name="Kuo A."/>
            <person name="Labutti K."/>
            <person name="Pangilinan J."/>
            <person name="Lipzen A."/>
            <person name="Riley R."/>
            <person name="Andreopoulos W."/>
            <person name="He G."/>
            <person name="Johnson J."/>
            <person name="Barry K.W."/>
            <person name="Grigoriev I.V."/>
            <person name="Nagy L."/>
            <person name="Hibbett D."/>
            <person name="Henrissat B."/>
            <person name="Matheny P.B."/>
            <person name="Labbe J."/>
            <person name="Martin F."/>
        </authorList>
    </citation>
    <scope>NUCLEOTIDE SEQUENCE</scope>
    <source>
        <strain evidence="1">EC-137</strain>
    </source>
</reference>